<dbReference type="Proteomes" id="UP001732700">
    <property type="component" value="Chromosome 6A"/>
</dbReference>
<evidence type="ECO:0000313" key="1">
    <source>
        <dbReference type="EnsemblPlants" id="AVESA.00010b.r2.6AG1046300.1.CDS"/>
    </source>
</evidence>
<accession>A0ACD5YPT8</accession>
<reference evidence="1" key="2">
    <citation type="submission" date="2025-09" db="UniProtKB">
        <authorList>
            <consortium name="EnsemblPlants"/>
        </authorList>
    </citation>
    <scope>IDENTIFICATION</scope>
</reference>
<keyword evidence="2" id="KW-1185">Reference proteome</keyword>
<evidence type="ECO:0000313" key="2">
    <source>
        <dbReference type="Proteomes" id="UP001732700"/>
    </source>
</evidence>
<reference evidence="1" key="1">
    <citation type="submission" date="2021-05" db="EMBL/GenBank/DDBJ databases">
        <authorList>
            <person name="Scholz U."/>
            <person name="Mascher M."/>
            <person name="Fiebig A."/>
        </authorList>
    </citation>
    <scope>NUCLEOTIDE SEQUENCE [LARGE SCALE GENOMIC DNA]</scope>
</reference>
<protein>
    <submittedName>
        <fullName evidence="1">Uncharacterized protein</fullName>
    </submittedName>
</protein>
<sequence>MTERKKGNSLSSLPKPPGNCRKRAPEPPLPNQRPSRSSSLISRNLMAMAATSRPSGPVLSIPNYGCASPNRVKLAAAVVARSPGKSVSVASPPYARSRPSCMCSPTNHPGSFRCSKHKERKQEATACHGNGHSKPASAPSPSSLGSGGASKLGTRRSGSALVRVGGAGESGTWARRALSPSPQSPHRRRAAGVFRPRPSRLSAVSFAGDRAGENRRKRIGDIFRE</sequence>
<name>A0ACD5YPT8_AVESA</name>
<dbReference type="EnsemblPlants" id="AVESA.00010b.r2.6AG1046300.1">
    <property type="protein sequence ID" value="AVESA.00010b.r2.6AG1046300.1.CDS"/>
    <property type="gene ID" value="AVESA.00010b.r2.6AG1046300"/>
</dbReference>
<organism evidence="1 2">
    <name type="scientific">Avena sativa</name>
    <name type="common">Oat</name>
    <dbReference type="NCBI Taxonomy" id="4498"/>
    <lineage>
        <taxon>Eukaryota</taxon>
        <taxon>Viridiplantae</taxon>
        <taxon>Streptophyta</taxon>
        <taxon>Embryophyta</taxon>
        <taxon>Tracheophyta</taxon>
        <taxon>Spermatophyta</taxon>
        <taxon>Magnoliopsida</taxon>
        <taxon>Liliopsida</taxon>
        <taxon>Poales</taxon>
        <taxon>Poaceae</taxon>
        <taxon>BOP clade</taxon>
        <taxon>Pooideae</taxon>
        <taxon>Poodae</taxon>
        <taxon>Poeae</taxon>
        <taxon>Poeae Chloroplast Group 1 (Aveneae type)</taxon>
        <taxon>Aveninae</taxon>
        <taxon>Avena</taxon>
    </lineage>
</organism>
<proteinExistence type="predicted"/>